<reference evidence="5 6" key="1">
    <citation type="submission" date="2019-08" db="EMBL/GenBank/DDBJ databases">
        <title>Whole genome of Aphis craccivora.</title>
        <authorList>
            <person name="Voronova N.V."/>
            <person name="Shulinski R.S."/>
            <person name="Bandarenka Y.V."/>
            <person name="Zhorov D.G."/>
            <person name="Warner D."/>
        </authorList>
    </citation>
    <scope>NUCLEOTIDE SEQUENCE [LARGE SCALE GENOMIC DNA]</scope>
    <source>
        <strain evidence="5">180601</strain>
        <tissue evidence="5">Whole Body</tissue>
    </source>
</reference>
<accession>A0A6G0YGS8</accession>
<dbReference type="Gene3D" id="3.90.1170.40">
    <property type="entry name" value="Molybdopterin biosynthesis MoaE subunit"/>
    <property type="match status" value="1"/>
</dbReference>
<sequence>MIDLKIVNSELDIVSVMNSVNLPQCGAISIFIGTTREHFNGNKVKTLFYEAYESMALNQMKSITVLTRQKWPEVVNIAIHHRIGEVKVGEAGVVIAASSPHRKHAQEAVSFILDRLKTTVPIFKKEQYEDGSGVWKANEECAWKSNNNISNC</sequence>
<feature type="binding site" evidence="4">
    <location>
        <position position="117"/>
    </location>
    <ligand>
        <name>substrate</name>
    </ligand>
</feature>
<proteinExistence type="inferred from homology"/>
<comment type="miscellaneous">
    <text evidence="4">This protein is produced by a bicistronic gene which also produces the large subunit (MOCS2A).</text>
</comment>
<dbReference type="FunFam" id="3.90.1170.40:FF:000002">
    <property type="entry name" value="Molybdopterin synthase catalytic subunit"/>
    <property type="match status" value="1"/>
</dbReference>
<feature type="binding site" evidence="4">
    <location>
        <begin position="101"/>
        <end position="102"/>
    </location>
    <ligand>
        <name>substrate</name>
    </ligand>
</feature>
<dbReference type="CDD" id="cd00756">
    <property type="entry name" value="MoaE"/>
    <property type="match status" value="1"/>
</dbReference>
<dbReference type="Proteomes" id="UP000478052">
    <property type="component" value="Unassembled WGS sequence"/>
</dbReference>
<keyword evidence="6" id="KW-1185">Reference proteome</keyword>
<comment type="similarity">
    <text evidence="4">Belongs to the MoaE family. MOCS2B subfamily.</text>
</comment>
<comment type="catalytic activity">
    <reaction evidence="4">
        <text>2 [molybdopterin-synthase sulfur-carrier protein]-C-terminal-Gly-aminoethanethioate + cyclic pyranopterin phosphate + H2O = molybdopterin + 2 [molybdopterin-synthase sulfur-carrier protein]-C-terminal Gly-Gly + 2 H(+)</text>
        <dbReference type="Rhea" id="RHEA:26333"/>
        <dbReference type="Rhea" id="RHEA-COMP:12202"/>
        <dbReference type="Rhea" id="RHEA-COMP:19907"/>
        <dbReference type="ChEBI" id="CHEBI:15377"/>
        <dbReference type="ChEBI" id="CHEBI:15378"/>
        <dbReference type="ChEBI" id="CHEBI:58698"/>
        <dbReference type="ChEBI" id="CHEBI:59648"/>
        <dbReference type="ChEBI" id="CHEBI:90778"/>
        <dbReference type="ChEBI" id="CHEBI:232372"/>
        <dbReference type="EC" id="2.8.1.12"/>
    </reaction>
</comment>
<evidence type="ECO:0000313" key="6">
    <source>
        <dbReference type="Proteomes" id="UP000478052"/>
    </source>
</evidence>
<dbReference type="EMBL" id="VUJU01004139">
    <property type="protein sequence ID" value="KAF0755436.1"/>
    <property type="molecule type" value="Genomic_DNA"/>
</dbReference>
<keyword evidence="2 4" id="KW-0808">Transferase</keyword>
<protein>
    <recommendedName>
        <fullName evidence="4">Molybdopterin synthase catalytic subunit</fullName>
        <ecNumber evidence="4">2.8.1.12</ecNumber>
    </recommendedName>
    <alternativeName>
        <fullName evidence="4">Molybdenum cofactor synthesis protein 2 large subunit</fullName>
    </alternativeName>
    <alternativeName>
        <fullName evidence="4">Molybdenum cofactor synthesis protein 2B</fullName>
        <shortName evidence="4">MOCS2B</shortName>
    </alternativeName>
</protein>
<name>A0A6G0YGS8_APHCR</name>
<dbReference type="Pfam" id="PF02391">
    <property type="entry name" value="MoaE"/>
    <property type="match status" value="1"/>
</dbReference>
<dbReference type="GO" id="GO:0030366">
    <property type="term" value="F:molybdopterin synthase activity"/>
    <property type="evidence" value="ECO:0007669"/>
    <property type="project" value="UniProtKB-UniRule"/>
</dbReference>
<keyword evidence="3 4" id="KW-0501">Molybdenum cofactor biosynthesis</keyword>
<evidence type="ECO:0000256" key="4">
    <source>
        <dbReference type="HAMAP-Rule" id="MF_03052"/>
    </source>
</evidence>
<evidence type="ECO:0000313" key="5">
    <source>
        <dbReference type="EMBL" id="KAF0755436.1"/>
    </source>
</evidence>
<dbReference type="OrthoDB" id="5531344at2759"/>
<keyword evidence="1 4" id="KW-0963">Cytoplasm</keyword>
<dbReference type="EC" id="2.8.1.12" evidence="4"/>
<comment type="caution">
    <text evidence="5">The sequence shown here is derived from an EMBL/GenBank/DDBJ whole genome shotgun (WGS) entry which is preliminary data.</text>
</comment>
<dbReference type="PANTHER" id="PTHR23404">
    <property type="entry name" value="MOLYBDOPTERIN SYNTHASE RELATED"/>
    <property type="match status" value="1"/>
</dbReference>
<dbReference type="AlphaFoldDB" id="A0A6G0YGS8"/>
<comment type="pathway">
    <text evidence="4">Cofactor biosynthesis; molybdopterin biosynthesis.</text>
</comment>
<dbReference type="InterPro" id="IPR003448">
    <property type="entry name" value="Mopterin_biosynth_MoaE"/>
</dbReference>
<feature type="binding site" evidence="4">
    <location>
        <begin position="124"/>
        <end position="126"/>
    </location>
    <ligand>
        <name>substrate</name>
    </ligand>
</feature>
<dbReference type="HAMAP" id="MF_03052">
    <property type="entry name" value="MOC2B"/>
    <property type="match status" value="1"/>
</dbReference>
<dbReference type="InterPro" id="IPR036563">
    <property type="entry name" value="MoaE_sf"/>
</dbReference>
<dbReference type="GO" id="GO:1990140">
    <property type="term" value="C:molybdopterin synthase complex"/>
    <property type="evidence" value="ECO:0007669"/>
    <property type="project" value="UniProtKB-UniRule"/>
</dbReference>
<dbReference type="InterPro" id="IPR028888">
    <property type="entry name" value="MOCS2B_euk"/>
</dbReference>
<dbReference type="UniPathway" id="UPA00344"/>
<evidence type="ECO:0000256" key="3">
    <source>
        <dbReference type="ARBA" id="ARBA00023150"/>
    </source>
</evidence>
<evidence type="ECO:0000256" key="1">
    <source>
        <dbReference type="ARBA" id="ARBA00022490"/>
    </source>
</evidence>
<evidence type="ECO:0000256" key="2">
    <source>
        <dbReference type="ARBA" id="ARBA00022679"/>
    </source>
</evidence>
<comment type="subunit">
    <text evidence="4">Heterotetramer; composed of 2 small (MOCS2A) and 2 large (MOCS2B) subunits.</text>
</comment>
<dbReference type="GO" id="GO:0006777">
    <property type="term" value="P:Mo-molybdopterin cofactor biosynthetic process"/>
    <property type="evidence" value="ECO:0007669"/>
    <property type="project" value="UniProtKB-UniRule"/>
</dbReference>
<organism evidence="5 6">
    <name type="scientific">Aphis craccivora</name>
    <name type="common">Cowpea aphid</name>
    <dbReference type="NCBI Taxonomy" id="307492"/>
    <lineage>
        <taxon>Eukaryota</taxon>
        <taxon>Metazoa</taxon>
        <taxon>Ecdysozoa</taxon>
        <taxon>Arthropoda</taxon>
        <taxon>Hexapoda</taxon>
        <taxon>Insecta</taxon>
        <taxon>Pterygota</taxon>
        <taxon>Neoptera</taxon>
        <taxon>Paraneoptera</taxon>
        <taxon>Hemiptera</taxon>
        <taxon>Sternorrhyncha</taxon>
        <taxon>Aphidomorpha</taxon>
        <taxon>Aphidoidea</taxon>
        <taxon>Aphididae</taxon>
        <taxon>Aphidini</taxon>
        <taxon>Aphis</taxon>
        <taxon>Aphis</taxon>
    </lineage>
</organism>
<gene>
    <name evidence="4" type="primary">Mocs2</name>
    <name evidence="5" type="ORF">FWK35_00009588</name>
</gene>
<comment type="subcellular location">
    <subcellularLocation>
        <location evidence="4">Cytoplasm</location>
    </subcellularLocation>
</comment>
<dbReference type="SUPFAM" id="SSF54690">
    <property type="entry name" value="Molybdopterin synthase subunit MoaE"/>
    <property type="match status" value="1"/>
</dbReference>
<comment type="function">
    <text evidence="4">Catalytic subunit of the molybdopterin synthase complex, a complex that catalyzes the conversion of precursor Z into molybdopterin. Acts by mediating the incorporation of 2 sulfur atoms from thiocarboxylated MOCS2A into precursor Z to generate a dithiolene group.</text>
</comment>